<accession>A0A2G5VBK7</accession>
<dbReference type="EMBL" id="PDUG01000002">
    <property type="protein sequence ID" value="PIC49051.1"/>
    <property type="molecule type" value="Genomic_DNA"/>
</dbReference>
<organism evidence="1 2">
    <name type="scientific">Caenorhabditis nigoni</name>
    <dbReference type="NCBI Taxonomy" id="1611254"/>
    <lineage>
        <taxon>Eukaryota</taxon>
        <taxon>Metazoa</taxon>
        <taxon>Ecdysozoa</taxon>
        <taxon>Nematoda</taxon>
        <taxon>Chromadorea</taxon>
        <taxon>Rhabditida</taxon>
        <taxon>Rhabditina</taxon>
        <taxon>Rhabditomorpha</taxon>
        <taxon>Rhabditoidea</taxon>
        <taxon>Rhabditidae</taxon>
        <taxon>Peloderinae</taxon>
        <taxon>Caenorhabditis</taxon>
    </lineage>
</organism>
<reference evidence="2" key="1">
    <citation type="submission" date="2017-10" db="EMBL/GenBank/DDBJ databases">
        <title>Rapid genome shrinkage in a self-fertile nematode reveals novel sperm competition proteins.</title>
        <authorList>
            <person name="Yin D."/>
            <person name="Schwarz E.M."/>
            <person name="Thomas C.G."/>
            <person name="Felde R.L."/>
            <person name="Korf I.F."/>
            <person name="Cutter A.D."/>
            <person name="Schartner C.M."/>
            <person name="Ralston E.J."/>
            <person name="Meyer B.J."/>
            <person name="Haag E.S."/>
        </authorList>
    </citation>
    <scope>NUCLEOTIDE SEQUENCE [LARGE SCALE GENOMIC DNA]</scope>
    <source>
        <strain evidence="2">JU1422</strain>
    </source>
</reference>
<dbReference type="Proteomes" id="UP000230233">
    <property type="component" value="Chromosome II"/>
</dbReference>
<keyword evidence="2" id="KW-1185">Reference proteome</keyword>
<sequence length="86" mass="10390">METIIFNNFAQYSIDFVVLCGNTEIWDAKESNGAHFDLSRYCDRDLMIYHRECEKYKDLKRLGKSKNCRVYLNKKLQNSKKRPWNF</sequence>
<gene>
    <name evidence="1" type="primary">Cnig_chr_II.g7788</name>
    <name evidence="1" type="ORF">B9Z55_007788</name>
</gene>
<comment type="caution">
    <text evidence="1">The sequence shown here is derived from an EMBL/GenBank/DDBJ whole genome shotgun (WGS) entry which is preliminary data.</text>
</comment>
<evidence type="ECO:0000313" key="2">
    <source>
        <dbReference type="Proteomes" id="UP000230233"/>
    </source>
</evidence>
<proteinExistence type="predicted"/>
<evidence type="ECO:0000313" key="1">
    <source>
        <dbReference type="EMBL" id="PIC49051.1"/>
    </source>
</evidence>
<protein>
    <submittedName>
        <fullName evidence="1">Uncharacterized protein</fullName>
    </submittedName>
</protein>
<name>A0A2G5VBK7_9PELO</name>
<dbReference type="AlphaFoldDB" id="A0A2G5VBK7"/>